<dbReference type="Gene3D" id="3.40.50.2000">
    <property type="entry name" value="Glycogen Phosphorylase B"/>
    <property type="match status" value="2"/>
</dbReference>
<sequence length="300" mass="32693">MIHLIVGPDGHGVTAYALQLAAALGVPDAQIVRETEFTDSPLPDEPVHVAFTDHLFGADPGEGVDKLLARVGRRPLSVSFHDIPQPEEGRQRYHRRAQAYHRLARAAALSTVNSEHEAAFFEVDTSVIRLPVPRIDSPFAPEPDTVGVLGFLYPGKGHEDLIAALRGTDYRLRFLGAVSAGHEKWARGLERDADITGWLSDADLAREMGRIAVPVCAHRHFSASGSLMTWLGAGRNVLASDSPYTREIDQWLPGRITLVGGGAWRSAVEAFSPRELEPPAYGWDDVAAAWRGRWAACGLT</sequence>
<accession>A0A1G9NS44</accession>
<gene>
    <name evidence="1" type="ORF">SAMN04488535_1147</name>
</gene>
<keyword evidence="2" id="KW-1185">Reference proteome</keyword>
<name>A0A1G9NS44_9CORY</name>
<dbReference type="OrthoDB" id="4120491at2"/>
<evidence type="ECO:0000313" key="1">
    <source>
        <dbReference type="EMBL" id="SDL89210.1"/>
    </source>
</evidence>
<organism evidence="1 2">
    <name type="scientific">Corynebacterium mycetoides</name>
    <dbReference type="NCBI Taxonomy" id="38302"/>
    <lineage>
        <taxon>Bacteria</taxon>
        <taxon>Bacillati</taxon>
        <taxon>Actinomycetota</taxon>
        <taxon>Actinomycetes</taxon>
        <taxon>Mycobacteriales</taxon>
        <taxon>Corynebacteriaceae</taxon>
        <taxon>Corynebacterium</taxon>
    </lineage>
</organism>
<dbReference type="AlphaFoldDB" id="A0A1G9NS44"/>
<dbReference type="STRING" id="38302.SAMN04488535_1147"/>
<dbReference type="Proteomes" id="UP000199350">
    <property type="component" value="Chromosome I"/>
</dbReference>
<dbReference type="RefSeq" id="WP_092149884.1">
    <property type="nucleotide sequence ID" value="NZ_LT629700.1"/>
</dbReference>
<reference evidence="2" key="1">
    <citation type="submission" date="2016-10" db="EMBL/GenBank/DDBJ databases">
        <authorList>
            <person name="Varghese N."/>
            <person name="Submissions S."/>
        </authorList>
    </citation>
    <scope>NUCLEOTIDE SEQUENCE [LARGE SCALE GENOMIC DNA]</scope>
    <source>
        <strain evidence="2">DSM 20632</strain>
    </source>
</reference>
<dbReference type="EMBL" id="LT629700">
    <property type="protein sequence ID" value="SDL89210.1"/>
    <property type="molecule type" value="Genomic_DNA"/>
</dbReference>
<dbReference type="SUPFAM" id="SSF53756">
    <property type="entry name" value="UDP-Glycosyltransferase/glycogen phosphorylase"/>
    <property type="match status" value="1"/>
</dbReference>
<evidence type="ECO:0000313" key="2">
    <source>
        <dbReference type="Proteomes" id="UP000199350"/>
    </source>
</evidence>
<protein>
    <submittedName>
        <fullName evidence="1">Uncharacterized protein</fullName>
    </submittedName>
</protein>
<proteinExistence type="predicted"/>